<dbReference type="InterPro" id="IPR036856">
    <property type="entry name" value="Ald_Oxase/Xan_DH_a/b_sf"/>
</dbReference>
<name>A0A432MK82_9BACT</name>
<evidence type="ECO:0000259" key="4">
    <source>
        <dbReference type="SMART" id="SM01008"/>
    </source>
</evidence>
<organism evidence="5 6">
    <name type="scientific">Tautonia sociabilis</name>
    <dbReference type="NCBI Taxonomy" id="2080755"/>
    <lineage>
        <taxon>Bacteria</taxon>
        <taxon>Pseudomonadati</taxon>
        <taxon>Planctomycetota</taxon>
        <taxon>Planctomycetia</taxon>
        <taxon>Isosphaerales</taxon>
        <taxon>Isosphaeraceae</taxon>
        <taxon>Tautonia</taxon>
    </lineage>
</organism>
<sequence length="718" mass="75867">MASWPDSTRVIGAAVPRLDGLAKASGRAKYPSDERPDGVLFAAILHSPHAHAKITKIDTSKAEAIPGVKAVHLIAEEGATVRYHGEEIAAVAAESEEIARDGCRAIAIEFEVLPHAVTEEQALSDNAPRLTPRGNTQEGRAQQDGDPDAALAEAAATVEGHYSLPVITHVCLETHGQVVRWDGPDRMTVWASTQNVDGVESEMAGAFEIPATNVTVLTPVMGGGFGSKFGADTWGVAAGQLAKKTGRPVWLFLDRIQEHLTAGNRPSASAKIKIGADKSGKITAMIAETQGTGGISRGAAFPLPYVYEVPNSRRQHTDVRINGGNARAMRAPGHPQGCAMMEFAVDDLAEALGMDPLQVRLNSLAEQDTVPSGDGQPINRSEIYRAQIELGRKAIGWDQRKSRAENAKAQGPLKRGFGMALHQWGGGGRDDKQVTCIINPDGSVELRSATQDIGTGCRTILAQIAAEVLGLEPTAISSNIGNSQFPPGQASGGSTTTPSMAPPAYNAALKAREQLFRRIAGALDAEPGDLEARGGVILVKGEREVPWKEACRKLGTMPVSVTEGFLEGLTAQGVGGCQFVDLTVDVETGVVRLNKIVAVQDTGLILNMLTWKSQVYGGVIMGLNYGLFEELVMDPTTGLALNPDMELYKLAGASDIPEIEIIPFDNEQMRKRGVIGVGEPPTIATAAAIGNAVANALGTRVPAFPMSPWNVLNALAKA</sequence>
<feature type="region of interest" description="Disordered" evidence="3">
    <location>
        <begin position="119"/>
        <end position="149"/>
    </location>
</feature>
<dbReference type="Pfam" id="PF20256">
    <property type="entry name" value="MoCoBD_2"/>
    <property type="match status" value="1"/>
</dbReference>
<dbReference type="Pfam" id="PF02738">
    <property type="entry name" value="MoCoBD_1"/>
    <property type="match status" value="1"/>
</dbReference>
<dbReference type="InterPro" id="IPR046867">
    <property type="entry name" value="AldOxase/xan_DH_MoCoBD2"/>
</dbReference>
<dbReference type="RefSeq" id="WP_126725360.1">
    <property type="nucleotide sequence ID" value="NZ_RYZH01000017.1"/>
</dbReference>
<reference evidence="5 6" key="1">
    <citation type="submission" date="2018-12" db="EMBL/GenBank/DDBJ databases">
        <authorList>
            <person name="Toschakov S.V."/>
        </authorList>
    </citation>
    <scope>NUCLEOTIDE SEQUENCE [LARGE SCALE GENOMIC DNA]</scope>
    <source>
        <strain evidence="5 6">GM2012</strain>
    </source>
</reference>
<dbReference type="InterPro" id="IPR008274">
    <property type="entry name" value="AldOxase/xan_DH_MoCoBD1"/>
</dbReference>
<keyword evidence="1" id="KW-0500">Molybdenum</keyword>
<feature type="domain" description="Aldehyde oxidase/xanthine dehydrogenase a/b hammerhead" evidence="4">
    <location>
        <begin position="25"/>
        <end position="114"/>
    </location>
</feature>
<dbReference type="Gene3D" id="3.30.365.10">
    <property type="entry name" value="Aldehyde oxidase/xanthine dehydrogenase, molybdopterin binding domain"/>
    <property type="match status" value="4"/>
</dbReference>
<dbReference type="PANTHER" id="PTHR11908">
    <property type="entry name" value="XANTHINE DEHYDROGENASE"/>
    <property type="match status" value="1"/>
</dbReference>
<protein>
    <submittedName>
        <fullName evidence="5">Xanthine dehydrogenase family protein molybdopterin-binding subunit</fullName>
    </submittedName>
</protein>
<dbReference type="SUPFAM" id="SSF54665">
    <property type="entry name" value="CO dehydrogenase molybdoprotein N-domain-like"/>
    <property type="match status" value="1"/>
</dbReference>
<dbReference type="InterPro" id="IPR037165">
    <property type="entry name" value="AldOxase/xan_DH_Mopterin-bd_sf"/>
</dbReference>
<reference evidence="5 6" key="2">
    <citation type="submission" date="2019-01" db="EMBL/GenBank/DDBJ databases">
        <title>Tautonia sociabilis, a novel thermotolerant planctomycete of Isosphaeraceae family, isolated from a 4000 m deep subterranean habitat.</title>
        <authorList>
            <person name="Kovaleva O.L."/>
            <person name="Elcheninov A.G."/>
            <person name="Van Heerden E."/>
            <person name="Toshchakov S.V."/>
            <person name="Novikov A."/>
            <person name="Bonch-Osmolovskaya E.A."/>
            <person name="Kublanov I.V."/>
        </authorList>
    </citation>
    <scope>NUCLEOTIDE SEQUENCE [LARGE SCALE GENOMIC DNA]</scope>
    <source>
        <strain evidence="5 6">GM2012</strain>
    </source>
</reference>
<keyword evidence="6" id="KW-1185">Reference proteome</keyword>
<evidence type="ECO:0000256" key="1">
    <source>
        <dbReference type="ARBA" id="ARBA00022505"/>
    </source>
</evidence>
<proteinExistence type="predicted"/>
<dbReference type="SUPFAM" id="SSF56003">
    <property type="entry name" value="Molybdenum cofactor-binding domain"/>
    <property type="match status" value="1"/>
</dbReference>
<dbReference type="Gene3D" id="3.90.1170.50">
    <property type="entry name" value="Aldehyde oxidase/xanthine dehydrogenase, a/b hammerhead"/>
    <property type="match status" value="2"/>
</dbReference>
<dbReference type="GO" id="GO:0005506">
    <property type="term" value="F:iron ion binding"/>
    <property type="evidence" value="ECO:0007669"/>
    <property type="project" value="InterPro"/>
</dbReference>
<gene>
    <name evidence="5" type="ORF">TsocGM_10730</name>
</gene>
<dbReference type="AlphaFoldDB" id="A0A432MK82"/>
<dbReference type="GO" id="GO:0016491">
    <property type="term" value="F:oxidoreductase activity"/>
    <property type="evidence" value="ECO:0007669"/>
    <property type="project" value="UniProtKB-KW"/>
</dbReference>
<dbReference type="Pfam" id="PF01315">
    <property type="entry name" value="Ald_Xan_dh_C"/>
    <property type="match status" value="1"/>
</dbReference>
<accession>A0A432MK82</accession>
<keyword evidence="2" id="KW-0560">Oxidoreductase</keyword>
<evidence type="ECO:0000313" key="6">
    <source>
        <dbReference type="Proteomes" id="UP000280296"/>
    </source>
</evidence>
<dbReference type="EMBL" id="RYZH01000017">
    <property type="protein sequence ID" value="RUL87824.1"/>
    <property type="molecule type" value="Genomic_DNA"/>
</dbReference>
<dbReference type="InterPro" id="IPR000674">
    <property type="entry name" value="Ald_Oxase/Xan_DH_a/b"/>
</dbReference>
<dbReference type="OrthoDB" id="221297at2"/>
<dbReference type="InterPro" id="IPR016208">
    <property type="entry name" value="Ald_Oxase/xanthine_DH-like"/>
</dbReference>
<dbReference type="PANTHER" id="PTHR11908:SF132">
    <property type="entry name" value="ALDEHYDE OXIDASE 1-RELATED"/>
    <property type="match status" value="1"/>
</dbReference>
<evidence type="ECO:0000256" key="3">
    <source>
        <dbReference type="SAM" id="MobiDB-lite"/>
    </source>
</evidence>
<dbReference type="Proteomes" id="UP000280296">
    <property type="component" value="Unassembled WGS sequence"/>
</dbReference>
<comment type="caution">
    <text evidence="5">The sequence shown here is derived from an EMBL/GenBank/DDBJ whole genome shotgun (WGS) entry which is preliminary data.</text>
</comment>
<evidence type="ECO:0000313" key="5">
    <source>
        <dbReference type="EMBL" id="RUL87824.1"/>
    </source>
</evidence>
<evidence type="ECO:0000256" key="2">
    <source>
        <dbReference type="ARBA" id="ARBA00023002"/>
    </source>
</evidence>
<dbReference type="SMART" id="SM01008">
    <property type="entry name" value="Ald_Xan_dh_C"/>
    <property type="match status" value="1"/>
</dbReference>